<feature type="region of interest" description="Disordered" evidence="1">
    <location>
        <begin position="75"/>
        <end position="115"/>
    </location>
</feature>
<reference evidence="2" key="1">
    <citation type="submission" date="2022-03" db="EMBL/GenBank/DDBJ databases">
        <authorList>
            <person name="Alioto T."/>
            <person name="Alioto T."/>
            <person name="Gomez Garrido J."/>
        </authorList>
    </citation>
    <scope>NUCLEOTIDE SEQUENCE</scope>
</reference>
<evidence type="ECO:0000256" key="1">
    <source>
        <dbReference type="SAM" id="MobiDB-lite"/>
    </source>
</evidence>
<accession>A0AAD1WS69</accession>
<proteinExistence type="predicted"/>
<protein>
    <submittedName>
        <fullName evidence="2">Uncharacterized protein</fullName>
    </submittedName>
</protein>
<name>A0AAD1WS69_PELCU</name>
<dbReference type="EMBL" id="OW240921">
    <property type="protein sequence ID" value="CAH2319901.1"/>
    <property type="molecule type" value="Genomic_DNA"/>
</dbReference>
<gene>
    <name evidence="2" type="ORF">PECUL_23A022235</name>
</gene>
<sequence length="142" mass="15878">MGAMLDNLSHSISNAILASKYASGLTLPKATKKTHYMVKHTSKSVHTDRLRPVTIDDVVPLRKRATHRAKMVQTWKRAKSLTDSSDSGSESEEVSDSAILDPEGEALFNPNSLQNPRSAEWYHTDHVAKYIAARIRELLENH</sequence>
<dbReference type="Proteomes" id="UP001295444">
    <property type="component" value="Chromosome 10"/>
</dbReference>
<evidence type="ECO:0000313" key="3">
    <source>
        <dbReference type="Proteomes" id="UP001295444"/>
    </source>
</evidence>
<keyword evidence="3" id="KW-1185">Reference proteome</keyword>
<evidence type="ECO:0000313" key="2">
    <source>
        <dbReference type="EMBL" id="CAH2319901.1"/>
    </source>
</evidence>
<dbReference type="AlphaFoldDB" id="A0AAD1WS69"/>
<organism evidence="2 3">
    <name type="scientific">Pelobates cultripes</name>
    <name type="common">Western spadefoot toad</name>
    <dbReference type="NCBI Taxonomy" id="61616"/>
    <lineage>
        <taxon>Eukaryota</taxon>
        <taxon>Metazoa</taxon>
        <taxon>Chordata</taxon>
        <taxon>Craniata</taxon>
        <taxon>Vertebrata</taxon>
        <taxon>Euteleostomi</taxon>
        <taxon>Amphibia</taxon>
        <taxon>Batrachia</taxon>
        <taxon>Anura</taxon>
        <taxon>Pelobatoidea</taxon>
        <taxon>Pelobatidae</taxon>
        <taxon>Pelobates</taxon>
    </lineage>
</organism>